<dbReference type="Pfam" id="PF05728">
    <property type="entry name" value="UPF0227"/>
    <property type="match status" value="1"/>
</dbReference>
<keyword evidence="2" id="KW-1185">Reference proteome</keyword>
<evidence type="ECO:0000313" key="2">
    <source>
        <dbReference type="Proteomes" id="UP000189810"/>
    </source>
</evidence>
<dbReference type="AlphaFoldDB" id="A0A1M6QYM0"/>
<evidence type="ECO:0000313" key="1">
    <source>
        <dbReference type="EMBL" id="SHK25332.1"/>
    </source>
</evidence>
<accession>A0A1M6QYM0</accession>
<name>A0A1M6QYM0_9AQUI</name>
<protein>
    <submittedName>
        <fullName evidence="1">Uncharacterized protein</fullName>
    </submittedName>
</protein>
<dbReference type="Gene3D" id="3.40.50.1820">
    <property type="entry name" value="alpha/beta hydrolase"/>
    <property type="match status" value="1"/>
</dbReference>
<dbReference type="EMBL" id="LT670846">
    <property type="protein sequence ID" value="SHK25332.1"/>
    <property type="molecule type" value="Genomic_DNA"/>
</dbReference>
<proteinExistence type="predicted"/>
<dbReference type="SUPFAM" id="SSF53474">
    <property type="entry name" value="alpha/beta-Hydrolases"/>
    <property type="match status" value="1"/>
</dbReference>
<dbReference type="Proteomes" id="UP000189810">
    <property type="component" value="Chromosome I"/>
</dbReference>
<dbReference type="RefSeq" id="WP_079653619.1">
    <property type="nucleotide sequence ID" value="NZ_LT670846.1"/>
</dbReference>
<dbReference type="STRING" id="381751.SAMN05444391_0450"/>
<dbReference type="InterPro" id="IPR008886">
    <property type="entry name" value="UPF0227/Esterase_YqiA"/>
</dbReference>
<dbReference type="OrthoDB" id="128799at2"/>
<dbReference type="InterPro" id="IPR029058">
    <property type="entry name" value="AB_hydrolase_fold"/>
</dbReference>
<reference evidence="1 2" key="1">
    <citation type="submission" date="2016-11" db="EMBL/GenBank/DDBJ databases">
        <authorList>
            <person name="Jaros S."/>
            <person name="Januszkiewicz K."/>
            <person name="Wedrychowicz H."/>
        </authorList>
    </citation>
    <scope>NUCLEOTIDE SEQUENCE [LARGE SCALE GENOMIC DNA]</scope>
    <source>
        <strain evidence="1 2">DSM 19557</strain>
    </source>
</reference>
<gene>
    <name evidence="1" type="ORF">SAMN05444391_0450</name>
</gene>
<sequence>MFVLEEPNKERLLIHLHGFASSVRSNKVNLLRELSLSTGAFSFFAMDMDYHTTTTTRVLSLLEALIVGFSKRYNHIVLSGSSHGAYVVLNFLRYREFPRNLKAAILLSPSYSTLALIIKEYGEEYCKVWLEGKEDLYIKECDTGMELAINREFAVDIIQRGYEIIKGQEVDFPQKPPVKLYVVHGTEDKVVPVEHSRLFTKRVESVYIEVEDDHRLDATFQRLLKEGFFEGSFLG</sequence>
<organism evidence="1 2">
    <name type="scientific">Thermocrinis minervae</name>
    <dbReference type="NCBI Taxonomy" id="381751"/>
    <lineage>
        <taxon>Bacteria</taxon>
        <taxon>Pseudomonadati</taxon>
        <taxon>Aquificota</taxon>
        <taxon>Aquificia</taxon>
        <taxon>Aquificales</taxon>
        <taxon>Aquificaceae</taxon>
        <taxon>Thermocrinis</taxon>
    </lineage>
</organism>